<accession>A0A0M4KCU0</accession>
<dbReference type="STRING" id="362837.SCANT_v1c06960"/>
<organism evidence="1 2">
    <name type="scientific">Spiroplasma cantharicola</name>
    <dbReference type="NCBI Taxonomy" id="362837"/>
    <lineage>
        <taxon>Bacteria</taxon>
        <taxon>Bacillati</taxon>
        <taxon>Mycoplasmatota</taxon>
        <taxon>Mollicutes</taxon>
        <taxon>Entomoplasmatales</taxon>
        <taxon>Spiroplasmataceae</taxon>
        <taxon>Spiroplasma</taxon>
    </lineage>
</organism>
<protein>
    <recommendedName>
        <fullName evidence="3">Histidine kinase/HSP90-like ATPase domain-containing protein</fullName>
    </recommendedName>
</protein>
<evidence type="ECO:0008006" key="3">
    <source>
        <dbReference type="Google" id="ProtNLM"/>
    </source>
</evidence>
<dbReference type="OrthoDB" id="9813438at2"/>
<dbReference type="KEGG" id="scj:SCANT_v1c06960"/>
<dbReference type="RefSeq" id="WP_053946354.1">
    <property type="nucleotide sequence ID" value="NZ_CP012622.1"/>
</dbReference>
<dbReference type="SUPFAM" id="SSF55874">
    <property type="entry name" value="ATPase domain of HSP90 chaperone/DNA topoisomerase II/histidine kinase"/>
    <property type="match status" value="1"/>
</dbReference>
<keyword evidence="2" id="KW-1185">Reference proteome</keyword>
<name>A0A0M4KCU0_9MOLU</name>
<gene>
    <name evidence="1" type="ORF">SCANT_v1c06960</name>
</gene>
<dbReference type="PATRIC" id="fig|362837.3.peg.712"/>
<sequence>MKFQQKEAKMTYHTLEQYSSFPSNDYLMICELIDNSISSYLNINYNKKQTVKGLKIHLNINRDIKDNYYLEIIDNANGMNEDQLYSCLLFGNSNREHKDSNLNIYGVGLKQSAFFIGRRLEIKTISRGSNTGIATYIDIEEIKSTEDQVVRFQLEEWNNKILTEQIDSDHGTIIKIGKLRTGKLTPKRVLEMIKSLETRYLFYLKDGLDIQINASEKGINEISSKLKPSSPLIENTNLFSEIGVESNKLIVKDIEEFGKNFLNKLKEDKKENSKIDESVLKDFVGKMLNGENFTWVIDTKILDGIKITGEISILAHHEIAKTYLGFPQNYTKYRGFALYQANRAIMCSPNEKGTGMANYVQDLIDDDISGDNNQKRRWTGYINIDNLYEAKDEKGDRKYLDLTSNKSGIQWLSEEARLAFNEIIKSHMNKYDKILNLYMSAQNETIRHEKKVDNNLKNRTEGSFNSNYIKNEFINNENMAAIFTVSLVKNGDKFIKVEIDISDSRKNEETLFDISWISKDHCDITLNSNHPIWKPILNDAITSDIVIEMYKFAIIFVLNDFVFKNLETVAEESKNVNSIFFELQKEIEGEKTPSRIISIISNRVCINV</sequence>
<evidence type="ECO:0000313" key="2">
    <source>
        <dbReference type="Proteomes" id="UP000063919"/>
    </source>
</evidence>
<evidence type="ECO:0000313" key="1">
    <source>
        <dbReference type="EMBL" id="ALD66602.1"/>
    </source>
</evidence>
<dbReference type="Gene3D" id="3.30.565.10">
    <property type="entry name" value="Histidine kinase-like ATPase, C-terminal domain"/>
    <property type="match status" value="1"/>
</dbReference>
<dbReference type="AlphaFoldDB" id="A0A0M4KCU0"/>
<dbReference type="EMBL" id="CP012622">
    <property type="protein sequence ID" value="ALD66602.1"/>
    <property type="molecule type" value="Genomic_DNA"/>
</dbReference>
<dbReference type="Proteomes" id="UP000063919">
    <property type="component" value="Chromosome"/>
</dbReference>
<proteinExistence type="predicted"/>
<dbReference type="InterPro" id="IPR036890">
    <property type="entry name" value="HATPase_C_sf"/>
</dbReference>
<dbReference type="Pfam" id="PF13589">
    <property type="entry name" value="HATPase_c_3"/>
    <property type="match status" value="1"/>
</dbReference>
<reference evidence="1 2" key="1">
    <citation type="journal article" date="2015" name="Genome Announc.">
        <title>Complete Genome Sequence of Spiroplasma cantharicola CC-1T (DSM 21588), a Bacterium Isolated from Soldier Beetle (Cantharis carolinus).</title>
        <authorList>
            <person name="Lo W.S."/>
            <person name="Liu P.Y."/>
            <person name="Kuo C.H."/>
        </authorList>
    </citation>
    <scope>NUCLEOTIDE SEQUENCE [LARGE SCALE GENOMIC DNA]</scope>
    <source>
        <strain evidence="1 2">CC-1</strain>
    </source>
</reference>